<keyword evidence="12 15" id="KW-0067">ATP-binding</keyword>
<evidence type="ECO:0000256" key="14">
    <source>
        <dbReference type="ARBA" id="ARBA00023268"/>
    </source>
</evidence>
<dbReference type="InterPro" id="IPR023019">
    <property type="entry name" value="His_synth_HisIE"/>
</dbReference>
<evidence type="ECO:0000256" key="2">
    <source>
        <dbReference type="ARBA" id="ARBA00001460"/>
    </source>
</evidence>
<dbReference type="EC" id="3.5.4.19" evidence="15"/>
<reference evidence="17" key="1">
    <citation type="submission" date="2020-10" db="EMBL/GenBank/DDBJ databases">
        <authorList>
            <person name="Kadnikov V."/>
            <person name="Beletsky A.V."/>
            <person name="Mardanov A.V."/>
            <person name="Karnachuk O.V."/>
            <person name="Ravin N.V."/>
        </authorList>
    </citation>
    <scope>NUCLEOTIDE SEQUENCE</scope>
    <source>
        <strain evidence="17">Bu02</strain>
    </source>
</reference>
<evidence type="ECO:0000256" key="10">
    <source>
        <dbReference type="ARBA" id="ARBA00022741"/>
    </source>
</evidence>
<evidence type="ECO:0000259" key="16">
    <source>
        <dbReference type="Pfam" id="PF01502"/>
    </source>
</evidence>
<dbReference type="CDD" id="cd11534">
    <property type="entry name" value="NTP-PPase_HisIE_like"/>
    <property type="match status" value="1"/>
</dbReference>
<evidence type="ECO:0000256" key="4">
    <source>
        <dbReference type="ARBA" id="ARBA00005169"/>
    </source>
</evidence>
<dbReference type="SUPFAM" id="SSF141734">
    <property type="entry name" value="HisI-like"/>
    <property type="match status" value="1"/>
</dbReference>
<dbReference type="HAMAP" id="MF_01020">
    <property type="entry name" value="HisE"/>
    <property type="match status" value="1"/>
</dbReference>
<dbReference type="Pfam" id="PF01502">
    <property type="entry name" value="PRA-CH"/>
    <property type="match status" value="1"/>
</dbReference>
<keyword evidence="9 15" id="KW-0028">Amino-acid biosynthesis</keyword>
<keyword evidence="11 15" id="KW-0378">Hydrolase</keyword>
<feature type="domain" description="Phosphoribosyl-AMP cyclohydrolase" evidence="16">
    <location>
        <begin position="30"/>
        <end position="103"/>
    </location>
</feature>
<organism evidence="17">
    <name type="scientific">Candidatus Fermentithermobacillus carboniphilus</name>
    <dbReference type="NCBI Taxonomy" id="3085328"/>
    <lineage>
        <taxon>Bacteria</taxon>
        <taxon>Bacillati</taxon>
        <taxon>Bacillota</taxon>
        <taxon>Candidatus Fermentithermobacillia</taxon>
        <taxon>Candidatus Fermentithermobacillales</taxon>
        <taxon>Candidatus Fermentithermobacillaceae</taxon>
        <taxon>Candidatus Fermentithermobacillus</taxon>
    </lineage>
</organism>
<evidence type="ECO:0000256" key="1">
    <source>
        <dbReference type="ARBA" id="ARBA00000024"/>
    </source>
</evidence>
<keyword evidence="10 15" id="KW-0547">Nucleotide-binding</keyword>
<dbReference type="PANTHER" id="PTHR42945:SF1">
    <property type="entry name" value="HISTIDINE BIOSYNTHESIS BIFUNCTIONAL PROTEIN HIS7"/>
    <property type="match status" value="1"/>
</dbReference>
<evidence type="ECO:0000256" key="7">
    <source>
        <dbReference type="ARBA" id="ARBA00008299"/>
    </source>
</evidence>
<dbReference type="GO" id="GO:0004636">
    <property type="term" value="F:phosphoribosyl-ATP diphosphatase activity"/>
    <property type="evidence" value="ECO:0007669"/>
    <property type="project" value="UniProtKB-UniRule"/>
</dbReference>
<evidence type="ECO:0000256" key="11">
    <source>
        <dbReference type="ARBA" id="ARBA00022801"/>
    </source>
</evidence>
<dbReference type="GO" id="GO:0005524">
    <property type="term" value="F:ATP binding"/>
    <property type="evidence" value="ECO:0007669"/>
    <property type="project" value="UniProtKB-KW"/>
</dbReference>
<dbReference type="NCBIfam" id="TIGR03188">
    <property type="entry name" value="histidine_hisI"/>
    <property type="match status" value="1"/>
</dbReference>
<proteinExistence type="inferred from homology"/>
<dbReference type="AlphaFoldDB" id="A0AAT9L952"/>
<dbReference type="Gene3D" id="1.10.287.1080">
    <property type="entry name" value="MazG-like"/>
    <property type="match status" value="1"/>
</dbReference>
<dbReference type="EMBL" id="CP062796">
    <property type="protein sequence ID" value="QUL97606.1"/>
    <property type="molecule type" value="Genomic_DNA"/>
</dbReference>
<dbReference type="GO" id="GO:0004635">
    <property type="term" value="F:phosphoribosyl-AMP cyclohydrolase activity"/>
    <property type="evidence" value="ECO:0007669"/>
    <property type="project" value="UniProtKB-UniRule"/>
</dbReference>
<protein>
    <recommendedName>
        <fullName evidence="15">Histidine biosynthesis bifunctional protein HisIE</fullName>
    </recommendedName>
    <domain>
        <recommendedName>
            <fullName evidence="15">Phosphoribosyl-AMP cyclohydrolase</fullName>
            <shortName evidence="15">PRA-CH</shortName>
            <ecNumber evidence="15">3.5.4.19</ecNumber>
        </recommendedName>
    </domain>
    <domain>
        <recommendedName>
            <fullName evidence="15">Phosphoribosyl-ATP pyrophosphatase</fullName>
            <shortName evidence="15">PRA-PH</shortName>
            <ecNumber evidence="15">3.6.1.31</ecNumber>
        </recommendedName>
    </domain>
</protein>
<dbReference type="InterPro" id="IPR008179">
    <property type="entry name" value="HisE"/>
</dbReference>
<name>A0AAT9L952_9FIRM</name>
<dbReference type="InterPro" id="IPR002496">
    <property type="entry name" value="PRib_AMP_CycHydrolase_dom"/>
</dbReference>
<comment type="similarity">
    <text evidence="7 15">In the N-terminal section; belongs to the PRA-CH family.</text>
</comment>
<evidence type="ECO:0000256" key="6">
    <source>
        <dbReference type="ARBA" id="ARBA00007731"/>
    </source>
</evidence>
<evidence type="ECO:0000256" key="5">
    <source>
        <dbReference type="ARBA" id="ARBA00005204"/>
    </source>
</evidence>
<comment type="pathway">
    <text evidence="5 15">Amino-acid biosynthesis; L-histidine biosynthesis; L-histidine from 5-phospho-alpha-D-ribose 1-diphosphate: step 2/9.</text>
</comment>
<dbReference type="GO" id="GO:0005737">
    <property type="term" value="C:cytoplasm"/>
    <property type="evidence" value="ECO:0007669"/>
    <property type="project" value="UniProtKB-SubCell"/>
</dbReference>
<feature type="region of interest" description="Phosphoribosyl-ATP pyrophosphohydrolase" evidence="15">
    <location>
        <begin position="168"/>
        <end position="256"/>
    </location>
</feature>
<evidence type="ECO:0000256" key="8">
    <source>
        <dbReference type="ARBA" id="ARBA00022490"/>
    </source>
</evidence>
<reference evidence="17" key="2">
    <citation type="journal article" date="2023" name="Biology">
        <title>Prokaryotic Life Associated with Coal-Fire Gas Vents Revealed by Metagenomics.</title>
        <authorList>
            <person name="Kadnikov V.V."/>
            <person name="Mardanov A.V."/>
            <person name="Beletsky A.V."/>
            <person name="Karnachuk O.V."/>
            <person name="Ravin N.V."/>
        </authorList>
    </citation>
    <scope>NUCLEOTIDE SEQUENCE</scope>
    <source>
        <strain evidence="17">Bu02</strain>
    </source>
</reference>
<dbReference type="SUPFAM" id="SSF101386">
    <property type="entry name" value="all-alpha NTP pyrophosphatases"/>
    <property type="match status" value="1"/>
</dbReference>
<evidence type="ECO:0000256" key="13">
    <source>
        <dbReference type="ARBA" id="ARBA00023102"/>
    </source>
</evidence>
<dbReference type="FunFam" id="3.10.20.810:FF:000001">
    <property type="entry name" value="Histidine biosynthesis bifunctional protein HisIE"/>
    <property type="match status" value="1"/>
</dbReference>
<accession>A0AAT9L952</accession>
<dbReference type="HAMAP" id="MF_01019">
    <property type="entry name" value="HisIE"/>
    <property type="match status" value="1"/>
</dbReference>
<feature type="region of interest" description="Phosphoribosyl-AMP cyclohydrolase" evidence="15">
    <location>
        <begin position="1"/>
        <end position="167"/>
    </location>
</feature>
<keyword evidence="14 15" id="KW-0511">Multifunctional enzyme</keyword>
<dbReference type="Pfam" id="PF01503">
    <property type="entry name" value="PRA-PH"/>
    <property type="match status" value="1"/>
</dbReference>
<dbReference type="InterPro" id="IPR021130">
    <property type="entry name" value="PRib-ATP_PPHydrolase-like"/>
</dbReference>
<gene>
    <name evidence="15 17" type="primary">hisI</name>
    <name evidence="15" type="synonym">hisIE</name>
    <name evidence="17" type="ORF">IMF26_05595</name>
</gene>
<evidence type="ECO:0000256" key="9">
    <source>
        <dbReference type="ARBA" id="ARBA00022605"/>
    </source>
</evidence>
<comment type="subcellular location">
    <subcellularLocation>
        <location evidence="3 15">Cytoplasm</location>
    </subcellularLocation>
</comment>
<dbReference type="InterPro" id="IPR026660">
    <property type="entry name" value="PRA-CH"/>
</dbReference>
<dbReference type="KEGG" id="fcz:IMF26_05595"/>
<evidence type="ECO:0000256" key="15">
    <source>
        <dbReference type="HAMAP-Rule" id="MF_01019"/>
    </source>
</evidence>
<comment type="pathway">
    <text evidence="4 15">Amino-acid biosynthesis; L-histidine biosynthesis; L-histidine from 5-phospho-alpha-D-ribose 1-diphosphate: step 3/9.</text>
</comment>
<dbReference type="NCBIfam" id="NF000768">
    <property type="entry name" value="PRK00051.1"/>
    <property type="match status" value="1"/>
</dbReference>
<comment type="similarity">
    <text evidence="6 15">In the C-terminal section; belongs to the PRA-PH family.</text>
</comment>
<sequence length="256" mass="28542">MNSWIDSLRFDENGLIPAIVQEKETGEVLMLAYMNRESLLRTLETGMTHFWSRKRQRIWRKGETSGNFQKVEEIYYDCDEDALLVKVLQKDNACHTGHRTCFYRKAEKVAEADVGSGALSAAEGTAESAAEDTARGTPRGTLQRIEASHESGAGSSQSGGTAYPGEILVRLYEIVNDRRVNPRPGSYTSSLLLGGQDRVLKKIAEEAGEVMLASKNEDAAEIVREMADLWFHCVIALAYHGISPEEVFRELLGRRK</sequence>
<evidence type="ECO:0000256" key="3">
    <source>
        <dbReference type="ARBA" id="ARBA00004496"/>
    </source>
</evidence>
<evidence type="ECO:0000313" key="17">
    <source>
        <dbReference type="EMBL" id="QUL97606.1"/>
    </source>
</evidence>
<keyword evidence="8 15" id="KW-0963">Cytoplasm</keyword>
<evidence type="ECO:0000256" key="12">
    <source>
        <dbReference type="ARBA" id="ARBA00022840"/>
    </source>
</evidence>
<dbReference type="InterPro" id="IPR038019">
    <property type="entry name" value="PRib_AMP_CycHydrolase_sf"/>
</dbReference>
<dbReference type="GO" id="GO:0000105">
    <property type="term" value="P:L-histidine biosynthetic process"/>
    <property type="evidence" value="ECO:0007669"/>
    <property type="project" value="UniProtKB-UniRule"/>
</dbReference>
<comment type="catalytic activity">
    <reaction evidence="1 15">
        <text>1-(5-phospho-beta-D-ribosyl)-5'-AMP + H2O = 1-(5-phospho-beta-D-ribosyl)-5-[(5-phospho-beta-D-ribosylamino)methylideneamino]imidazole-4-carboxamide</text>
        <dbReference type="Rhea" id="RHEA:20049"/>
        <dbReference type="ChEBI" id="CHEBI:15377"/>
        <dbReference type="ChEBI" id="CHEBI:58435"/>
        <dbReference type="ChEBI" id="CHEBI:59457"/>
        <dbReference type="EC" id="3.5.4.19"/>
    </reaction>
</comment>
<dbReference type="HAMAP" id="MF_01021">
    <property type="entry name" value="HisI"/>
    <property type="match status" value="1"/>
</dbReference>
<comment type="catalytic activity">
    <reaction evidence="2 15">
        <text>1-(5-phospho-beta-D-ribosyl)-ATP + H2O = 1-(5-phospho-beta-D-ribosyl)-5'-AMP + diphosphate + H(+)</text>
        <dbReference type="Rhea" id="RHEA:22828"/>
        <dbReference type="ChEBI" id="CHEBI:15377"/>
        <dbReference type="ChEBI" id="CHEBI:15378"/>
        <dbReference type="ChEBI" id="CHEBI:33019"/>
        <dbReference type="ChEBI" id="CHEBI:59457"/>
        <dbReference type="ChEBI" id="CHEBI:73183"/>
        <dbReference type="EC" id="3.6.1.31"/>
    </reaction>
</comment>
<keyword evidence="13 15" id="KW-0368">Histidine biosynthesis</keyword>
<dbReference type="EC" id="3.6.1.31" evidence="15"/>
<dbReference type="PANTHER" id="PTHR42945">
    <property type="entry name" value="HISTIDINE BIOSYNTHESIS BIFUNCTIONAL PROTEIN"/>
    <property type="match status" value="1"/>
</dbReference>
<dbReference type="Gene3D" id="3.10.20.810">
    <property type="entry name" value="Phosphoribosyl-AMP cyclohydrolase"/>
    <property type="match status" value="1"/>
</dbReference>